<keyword evidence="9" id="KW-1185">Reference proteome</keyword>
<feature type="chain" id="PRO_5047532513" evidence="7">
    <location>
        <begin position="25"/>
        <end position="140"/>
    </location>
</feature>
<dbReference type="Pfam" id="PF04241">
    <property type="entry name" value="DUF423"/>
    <property type="match status" value="1"/>
</dbReference>
<feature type="signal peptide" evidence="7">
    <location>
        <begin position="1"/>
        <end position="24"/>
    </location>
</feature>
<dbReference type="InterPro" id="IPR006696">
    <property type="entry name" value="DUF423"/>
</dbReference>
<evidence type="ECO:0000313" key="8">
    <source>
        <dbReference type="EMBL" id="MDQ0010138.1"/>
    </source>
</evidence>
<dbReference type="RefSeq" id="WP_306850153.1">
    <property type="nucleotide sequence ID" value="NZ_JAUSSK010000003.1"/>
</dbReference>
<evidence type="ECO:0000256" key="5">
    <source>
        <dbReference type="ARBA" id="ARBA00023136"/>
    </source>
</evidence>
<protein>
    <submittedName>
        <fullName evidence="8">Uncharacterized membrane protein YgdD (TMEM256/DUF423 family)</fullName>
    </submittedName>
</protein>
<gene>
    <name evidence="8" type="ORF">J2T07_002328</name>
</gene>
<evidence type="ECO:0000256" key="7">
    <source>
        <dbReference type="SAM" id="SignalP"/>
    </source>
</evidence>
<keyword evidence="3 6" id="KW-0812">Transmembrane</keyword>
<reference evidence="8 9" key="1">
    <citation type="submission" date="2023-07" db="EMBL/GenBank/DDBJ databases">
        <title>Sorghum-associated microbial communities from plants grown in Nebraska, USA.</title>
        <authorList>
            <person name="Schachtman D."/>
        </authorList>
    </citation>
    <scope>NUCLEOTIDE SEQUENCE [LARGE SCALE GENOMIC DNA]</scope>
    <source>
        <strain evidence="8 9">CC60</strain>
    </source>
</reference>
<evidence type="ECO:0000256" key="3">
    <source>
        <dbReference type="ARBA" id="ARBA00022692"/>
    </source>
</evidence>
<organism evidence="8 9">
    <name type="scientific">Luteibacter jiangsuensis</name>
    <dbReference type="NCBI Taxonomy" id="637577"/>
    <lineage>
        <taxon>Bacteria</taxon>
        <taxon>Pseudomonadati</taxon>
        <taxon>Pseudomonadota</taxon>
        <taxon>Gammaproteobacteria</taxon>
        <taxon>Lysobacterales</taxon>
        <taxon>Rhodanobacteraceae</taxon>
        <taxon>Luteibacter</taxon>
    </lineage>
</organism>
<evidence type="ECO:0000256" key="2">
    <source>
        <dbReference type="ARBA" id="ARBA00009694"/>
    </source>
</evidence>
<sequence>MRQHVSTAAALLAGLAGASAVALGAFGAHALRGVLDASALATWHTGVEYHFWHALALLVAAACLPEGKARAAAVGLFAVGIVLFSGSLYALALGAPRVVGAITPIGGVAFIAGWVAMSVSLRQRGRVNPRDRPPAGPSSA</sequence>
<comment type="similarity">
    <text evidence="2">Belongs to the UPF0382 family.</text>
</comment>
<comment type="caution">
    <text evidence="8">The sequence shown here is derived from an EMBL/GenBank/DDBJ whole genome shotgun (WGS) entry which is preliminary data.</text>
</comment>
<dbReference type="EMBL" id="JAUSSK010000003">
    <property type="protein sequence ID" value="MDQ0010138.1"/>
    <property type="molecule type" value="Genomic_DNA"/>
</dbReference>
<feature type="transmembrane region" description="Helical" evidence="6">
    <location>
        <begin position="98"/>
        <end position="121"/>
    </location>
</feature>
<proteinExistence type="inferred from homology"/>
<dbReference type="Proteomes" id="UP001237737">
    <property type="component" value="Unassembled WGS sequence"/>
</dbReference>
<accession>A0ABT9SYR7</accession>
<comment type="subcellular location">
    <subcellularLocation>
        <location evidence="1">Membrane</location>
        <topology evidence="1">Multi-pass membrane protein</topology>
    </subcellularLocation>
</comment>
<name>A0ABT9SYR7_9GAMM</name>
<evidence type="ECO:0000256" key="6">
    <source>
        <dbReference type="SAM" id="Phobius"/>
    </source>
</evidence>
<evidence type="ECO:0000313" key="9">
    <source>
        <dbReference type="Proteomes" id="UP001237737"/>
    </source>
</evidence>
<evidence type="ECO:0000256" key="4">
    <source>
        <dbReference type="ARBA" id="ARBA00022989"/>
    </source>
</evidence>
<dbReference type="PANTHER" id="PTHR43461">
    <property type="entry name" value="TRANSMEMBRANE PROTEIN 256"/>
    <property type="match status" value="1"/>
</dbReference>
<keyword evidence="4 6" id="KW-1133">Transmembrane helix</keyword>
<dbReference type="PANTHER" id="PTHR43461:SF1">
    <property type="entry name" value="TRANSMEMBRANE PROTEIN 256"/>
    <property type="match status" value="1"/>
</dbReference>
<feature type="transmembrane region" description="Helical" evidence="6">
    <location>
        <begin position="71"/>
        <end position="92"/>
    </location>
</feature>
<keyword evidence="7" id="KW-0732">Signal</keyword>
<evidence type="ECO:0000256" key="1">
    <source>
        <dbReference type="ARBA" id="ARBA00004141"/>
    </source>
</evidence>
<feature type="transmembrane region" description="Helical" evidence="6">
    <location>
        <begin position="48"/>
        <end position="64"/>
    </location>
</feature>
<keyword evidence="5 6" id="KW-0472">Membrane</keyword>